<keyword evidence="10" id="KW-1185">Reference proteome</keyword>
<dbReference type="GO" id="GO:0005524">
    <property type="term" value="F:ATP binding"/>
    <property type="evidence" value="ECO:0007669"/>
    <property type="project" value="UniProtKB-KW"/>
</dbReference>
<dbReference type="PROSITE" id="PS00676">
    <property type="entry name" value="SIGMA54_INTERACT_2"/>
    <property type="match status" value="1"/>
</dbReference>
<dbReference type="SUPFAM" id="SSF46689">
    <property type="entry name" value="Homeodomain-like"/>
    <property type="match status" value="1"/>
</dbReference>
<dbReference type="AlphaFoldDB" id="A0A1E7DK67"/>
<dbReference type="PROSITE" id="PS50045">
    <property type="entry name" value="SIGMA54_INTERACT_4"/>
    <property type="match status" value="1"/>
</dbReference>
<dbReference type="InterPro" id="IPR003593">
    <property type="entry name" value="AAA+_ATPase"/>
</dbReference>
<keyword evidence="4" id="KW-0805">Transcription regulation</keyword>
<evidence type="ECO:0000259" key="8">
    <source>
        <dbReference type="PROSITE" id="PS50045"/>
    </source>
</evidence>
<reference evidence="9 10" key="1">
    <citation type="submission" date="2016-06" db="EMBL/GenBank/DDBJ databases">
        <title>Domibacillus iocasae genome sequencing.</title>
        <authorList>
            <person name="Verma A."/>
            <person name="Pal Y."/>
            <person name="Ojha A.K."/>
            <person name="Krishnamurthi S."/>
        </authorList>
    </citation>
    <scope>NUCLEOTIDE SEQUENCE [LARGE SCALE GENOMIC DNA]</scope>
    <source>
        <strain evidence="9 10">DSM 29979</strain>
    </source>
</reference>
<dbReference type="Gene3D" id="1.10.10.60">
    <property type="entry name" value="Homeodomain-like"/>
    <property type="match status" value="1"/>
</dbReference>
<dbReference type="EMBL" id="MAMP01000025">
    <property type="protein sequence ID" value="OES43480.1"/>
    <property type="molecule type" value="Genomic_DNA"/>
</dbReference>
<dbReference type="PANTHER" id="PTHR32071:SF57">
    <property type="entry name" value="C4-DICARBOXYLATE TRANSPORT TRANSCRIPTIONAL REGULATORY PROTEIN DCTD"/>
    <property type="match status" value="1"/>
</dbReference>
<evidence type="ECO:0000256" key="7">
    <source>
        <dbReference type="ARBA" id="ARBA00029500"/>
    </source>
</evidence>
<dbReference type="FunFam" id="3.40.50.300:FF:000006">
    <property type="entry name" value="DNA-binding transcriptional regulator NtrC"/>
    <property type="match status" value="1"/>
</dbReference>
<feature type="domain" description="Sigma-54 factor interaction" evidence="8">
    <location>
        <begin position="143"/>
        <end position="372"/>
    </location>
</feature>
<keyword evidence="3" id="KW-0067">ATP-binding</keyword>
<organism evidence="9 10">
    <name type="scientific">Domibacillus iocasae</name>
    <dbReference type="NCBI Taxonomy" id="1714016"/>
    <lineage>
        <taxon>Bacteria</taxon>
        <taxon>Bacillati</taxon>
        <taxon>Bacillota</taxon>
        <taxon>Bacilli</taxon>
        <taxon>Bacillales</taxon>
        <taxon>Bacillaceae</taxon>
        <taxon>Domibacillus</taxon>
    </lineage>
</organism>
<accession>A0A1E7DK67</accession>
<keyword evidence="6" id="KW-0804">Transcription</keyword>
<keyword evidence="2" id="KW-0058">Aromatic hydrocarbons catabolism</keyword>
<evidence type="ECO:0000256" key="1">
    <source>
        <dbReference type="ARBA" id="ARBA00022741"/>
    </source>
</evidence>
<dbReference type="InterPro" id="IPR025943">
    <property type="entry name" value="Sigma_54_int_dom_ATP-bd_2"/>
</dbReference>
<dbReference type="GO" id="GO:0006355">
    <property type="term" value="P:regulation of DNA-templated transcription"/>
    <property type="evidence" value="ECO:0007669"/>
    <property type="project" value="InterPro"/>
</dbReference>
<dbReference type="InterPro" id="IPR046342">
    <property type="entry name" value="CBS_dom_sf"/>
</dbReference>
<evidence type="ECO:0000256" key="5">
    <source>
        <dbReference type="ARBA" id="ARBA00023125"/>
    </source>
</evidence>
<evidence type="ECO:0000313" key="10">
    <source>
        <dbReference type="Proteomes" id="UP000095658"/>
    </source>
</evidence>
<evidence type="ECO:0000313" key="9">
    <source>
        <dbReference type="EMBL" id="OES43480.1"/>
    </source>
</evidence>
<dbReference type="InterPro" id="IPR058031">
    <property type="entry name" value="AAA_lid_NorR"/>
</dbReference>
<proteinExistence type="predicted"/>
<dbReference type="PROSITE" id="PS00688">
    <property type="entry name" value="SIGMA54_INTERACT_3"/>
    <property type="match status" value="1"/>
</dbReference>
<dbReference type="Gene3D" id="1.10.8.60">
    <property type="match status" value="1"/>
</dbReference>
<dbReference type="Pfam" id="PF25601">
    <property type="entry name" value="AAA_lid_14"/>
    <property type="match status" value="1"/>
</dbReference>
<dbReference type="PANTHER" id="PTHR32071">
    <property type="entry name" value="TRANSCRIPTIONAL REGULATORY PROTEIN"/>
    <property type="match status" value="1"/>
</dbReference>
<evidence type="ECO:0000256" key="2">
    <source>
        <dbReference type="ARBA" id="ARBA00022797"/>
    </source>
</evidence>
<sequence>MKWLDHVEKTVPVIQITELVWKAVNCMKSASLNELPVLSGQTFSGILHAKDLLNSDPNNSIKEYIDKDCCTINGTEELYFLPFYNHQLLPVINDGIYHGCISRNTLHRLFYNELSQVILSGGSSRDGLTAPQKTNNTKRSSKVIGHSQKMKEIFDIVHYVAPSDSTVLLLGASGVGKEVIAKMLHENSCRKKELFMKVNCGAIPPHLLESELFGYEQGAFTGAKRGGKLGIFEMASGGTLFLDEIGDLPLDMQVKLLRVLQEQEIMRVGGLQIINVNVRIIAATNRNLERMVEEGTFRTDLYYRLNIVPIKIPLLRERKDDILPLLNYFLMEFNAKYNCMKRFSKQAVQQLMSYPFPGNVRELSNIVERLVLTSRSDVIESCQLPKQVLTYLKRESGPPDQENKSMDTLALHWNTFGQGDNLFDYLEKEALIRTLKKYGSVRKAGTAIGVPHTTVFQKMKKYGVTLKAIR</sequence>
<dbReference type="InterPro" id="IPR027417">
    <property type="entry name" value="P-loop_NTPase"/>
</dbReference>
<evidence type="ECO:0000256" key="3">
    <source>
        <dbReference type="ARBA" id="ARBA00022840"/>
    </source>
</evidence>
<keyword evidence="1" id="KW-0547">Nucleotide-binding</keyword>
<dbReference type="InterPro" id="IPR009057">
    <property type="entry name" value="Homeodomain-like_sf"/>
</dbReference>
<dbReference type="Gene3D" id="3.40.50.300">
    <property type="entry name" value="P-loop containing nucleotide triphosphate hydrolases"/>
    <property type="match status" value="1"/>
</dbReference>
<dbReference type="InterPro" id="IPR025944">
    <property type="entry name" value="Sigma_54_int_dom_CS"/>
</dbReference>
<dbReference type="SUPFAM" id="SSF54631">
    <property type="entry name" value="CBS-domain pair"/>
    <property type="match status" value="1"/>
</dbReference>
<name>A0A1E7DK67_9BACI</name>
<dbReference type="STRING" id="1714016.BA724_13750"/>
<evidence type="ECO:0000256" key="4">
    <source>
        <dbReference type="ARBA" id="ARBA00023015"/>
    </source>
</evidence>
<keyword evidence="5" id="KW-0238">DNA-binding</keyword>
<dbReference type="InterPro" id="IPR030828">
    <property type="entry name" value="HTH_TyrR"/>
</dbReference>
<evidence type="ECO:0000256" key="6">
    <source>
        <dbReference type="ARBA" id="ARBA00023163"/>
    </source>
</evidence>
<dbReference type="InterPro" id="IPR002078">
    <property type="entry name" value="Sigma_54_int"/>
</dbReference>
<comment type="caution">
    <text evidence="9">The sequence shown here is derived from an EMBL/GenBank/DDBJ whole genome shotgun (WGS) entry which is preliminary data.</text>
</comment>
<dbReference type="SUPFAM" id="SSF52540">
    <property type="entry name" value="P-loop containing nucleoside triphosphate hydrolases"/>
    <property type="match status" value="1"/>
</dbReference>
<gene>
    <name evidence="9" type="ORF">BA724_13750</name>
</gene>
<protein>
    <recommendedName>
        <fullName evidence="7">HTH-type transcriptional regulatory protein TyrR</fullName>
    </recommendedName>
</protein>
<dbReference type="Proteomes" id="UP000095658">
    <property type="component" value="Unassembled WGS sequence"/>
</dbReference>
<dbReference type="Pfam" id="PF18024">
    <property type="entry name" value="HTH_50"/>
    <property type="match status" value="1"/>
</dbReference>
<dbReference type="GO" id="GO:0003677">
    <property type="term" value="F:DNA binding"/>
    <property type="evidence" value="ECO:0007669"/>
    <property type="project" value="UniProtKB-KW"/>
</dbReference>
<dbReference type="SMART" id="SM00382">
    <property type="entry name" value="AAA"/>
    <property type="match status" value="1"/>
</dbReference>
<dbReference type="CDD" id="cd00009">
    <property type="entry name" value="AAA"/>
    <property type="match status" value="1"/>
</dbReference>
<dbReference type="Pfam" id="PF00158">
    <property type="entry name" value="Sigma54_activat"/>
    <property type="match status" value="1"/>
</dbReference>